<dbReference type="AlphaFoldDB" id="A0A212QK20"/>
<feature type="transmembrane region" description="Helical" evidence="6">
    <location>
        <begin position="12"/>
        <end position="34"/>
    </location>
</feature>
<proteinExistence type="inferred from homology"/>
<evidence type="ECO:0000256" key="3">
    <source>
        <dbReference type="ARBA" id="ARBA00023224"/>
    </source>
</evidence>
<dbReference type="PANTHER" id="PTHR32089">
    <property type="entry name" value="METHYL-ACCEPTING CHEMOTAXIS PROTEIN MCPB"/>
    <property type="match status" value="1"/>
</dbReference>
<name>A0A212QK20_RHOAC</name>
<evidence type="ECO:0000259" key="8">
    <source>
        <dbReference type="PROSITE" id="PS50192"/>
    </source>
</evidence>
<dbReference type="OrthoDB" id="8455768at2"/>
<evidence type="ECO:0000256" key="4">
    <source>
        <dbReference type="ARBA" id="ARBA00029447"/>
    </source>
</evidence>
<dbReference type="InterPro" id="IPR000727">
    <property type="entry name" value="T_SNARE_dom"/>
</dbReference>
<dbReference type="RefSeq" id="WP_088519096.1">
    <property type="nucleotide sequence ID" value="NZ_FYDG01000001.1"/>
</dbReference>
<evidence type="ECO:0000313" key="11">
    <source>
        <dbReference type="Proteomes" id="UP000198418"/>
    </source>
</evidence>
<dbReference type="PROSITE" id="PS50885">
    <property type="entry name" value="HAMP"/>
    <property type="match status" value="1"/>
</dbReference>
<dbReference type="Pfam" id="PF00672">
    <property type="entry name" value="HAMP"/>
    <property type="match status" value="1"/>
</dbReference>
<dbReference type="GO" id="GO:0005886">
    <property type="term" value="C:plasma membrane"/>
    <property type="evidence" value="ECO:0007669"/>
    <property type="project" value="UniProtKB-SubCell"/>
</dbReference>
<reference evidence="11" key="1">
    <citation type="submission" date="2017-06" db="EMBL/GenBank/DDBJ databases">
        <authorList>
            <person name="Varghese N."/>
            <person name="Submissions S."/>
        </authorList>
    </citation>
    <scope>NUCLEOTIDE SEQUENCE [LARGE SCALE GENOMIC DNA]</scope>
    <source>
        <strain evidence="11">DSM 137</strain>
    </source>
</reference>
<evidence type="ECO:0000256" key="1">
    <source>
        <dbReference type="ARBA" id="ARBA00004429"/>
    </source>
</evidence>
<feature type="domain" description="HAMP" evidence="9">
    <location>
        <begin position="215"/>
        <end position="268"/>
    </location>
</feature>
<feature type="domain" description="T-SNARE coiled-coil homology" evidence="8">
    <location>
        <begin position="460"/>
        <end position="522"/>
    </location>
</feature>
<evidence type="ECO:0000256" key="5">
    <source>
        <dbReference type="PROSITE-ProRule" id="PRU00284"/>
    </source>
</evidence>
<dbReference type="SMART" id="SM00304">
    <property type="entry name" value="HAMP"/>
    <property type="match status" value="1"/>
</dbReference>
<evidence type="ECO:0000256" key="6">
    <source>
        <dbReference type="SAM" id="Phobius"/>
    </source>
</evidence>
<dbReference type="EMBL" id="FYDG01000001">
    <property type="protein sequence ID" value="SNB59655.1"/>
    <property type="molecule type" value="Genomic_DNA"/>
</dbReference>
<sequence>MRYVDWSIGRKVASQMIVLGGIAALGLGVALYQLRGVDTAYSQLIDGPATGTIQLARANRHAQAAVSALYQNISSTSDEGNQTAIENRLNSVKNFDAYIAKARGNLPDFASALDALGRTFHDHLDRTCATTISMANSTDPEGNAKASENMKSQCEPALVQVMASQIDLTEKVVASIGKASDNLTASVLSTILWTALGVGTGFLAAVGAALLVVSRYVTHPLGALKAAMSAVGRGDYATEVADGERQDEIGEMARELMGMRQCLRNAETQRKEEAAREEAGRQRLQRRETLASKFVTHMQDLANGFGRSSSEVAAAARALASTAEETSRQASVVATSAASASHSVQTVASASEELAVSVREITSQVNHSAKIAEDAFKEAETTNAQINALSANASAIGEVVDLIRNIANQTNLLALNATIESARAGEAGRGFAVVASEVKQLALQTAKATDDISSKVAEMQQATNSTVASIDEIVKTLSDVKDVSVAIATSVEQQGGAIVEVASNCQRAATGAEEVTHNISEVGQAANMTGSASSQLMSLSGGLSNQADDLRRTVESFVHDLAAA</sequence>
<accession>A0A212QK20</accession>
<dbReference type="InterPro" id="IPR003660">
    <property type="entry name" value="HAMP_dom"/>
</dbReference>
<keyword evidence="11" id="KW-1185">Reference proteome</keyword>
<dbReference type="PROSITE" id="PS50111">
    <property type="entry name" value="CHEMOTAXIS_TRANSDUC_2"/>
    <property type="match status" value="1"/>
</dbReference>
<keyword evidence="6" id="KW-1133">Transmembrane helix</keyword>
<dbReference type="PANTHER" id="PTHR32089:SF112">
    <property type="entry name" value="LYSOZYME-LIKE PROTEIN-RELATED"/>
    <property type="match status" value="1"/>
</dbReference>
<dbReference type="Gene3D" id="6.10.340.10">
    <property type="match status" value="1"/>
</dbReference>
<feature type="domain" description="Methyl-accepting transducer" evidence="7">
    <location>
        <begin position="308"/>
        <end position="523"/>
    </location>
</feature>
<gene>
    <name evidence="10" type="ORF">SAMN06265338_101648</name>
</gene>
<dbReference type="GO" id="GO:0007165">
    <property type="term" value="P:signal transduction"/>
    <property type="evidence" value="ECO:0007669"/>
    <property type="project" value="UniProtKB-KW"/>
</dbReference>
<dbReference type="SUPFAM" id="SSF58104">
    <property type="entry name" value="Methyl-accepting chemotaxis protein (MCP) signaling domain"/>
    <property type="match status" value="1"/>
</dbReference>
<comment type="subcellular location">
    <subcellularLocation>
        <location evidence="1">Cell inner membrane</location>
        <topology evidence="1">Multi-pass membrane protein</topology>
    </subcellularLocation>
</comment>
<dbReference type="Proteomes" id="UP000198418">
    <property type="component" value="Unassembled WGS sequence"/>
</dbReference>
<dbReference type="CDD" id="cd06225">
    <property type="entry name" value="HAMP"/>
    <property type="match status" value="1"/>
</dbReference>
<dbReference type="Gene3D" id="1.10.287.950">
    <property type="entry name" value="Methyl-accepting chemotaxis protein"/>
    <property type="match status" value="1"/>
</dbReference>
<evidence type="ECO:0000256" key="2">
    <source>
        <dbReference type="ARBA" id="ARBA00022519"/>
    </source>
</evidence>
<dbReference type="Pfam" id="PF00015">
    <property type="entry name" value="MCPsignal"/>
    <property type="match status" value="1"/>
</dbReference>
<dbReference type="PROSITE" id="PS50192">
    <property type="entry name" value="T_SNARE"/>
    <property type="match status" value="1"/>
</dbReference>
<evidence type="ECO:0000259" key="7">
    <source>
        <dbReference type="PROSITE" id="PS50111"/>
    </source>
</evidence>
<organism evidence="10 11">
    <name type="scientific">Rhodoblastus acidophilus</name>
    <name type="common">Rhodopseudomonas acidophila</name>
    <dbReference type="NCBI Taxonomy" id="1074"/>
    <lineage>
        <taxon>Bacteria</taxon>
        <taxon>Pseudomonadati</taxon>
        <taxon>Pseudomonadota</taxon>
        <taxon>Alphaproteobacteria</taxon>
        <taxon>Hyphomicrobiales</taxon>
        <taxon>Rhodoblastaceae</taxon>
        <taxon>Rhodoblastus</taxon>
    </lineage>
</organism>
<keyword evidence="3 5" id="KW-0807">Transducer</keyword>
<dbReference type="InterPro" id="IPR004089">
    <property type="entry name" value="MCPsignal_dom"/>
</dbReference>
<evidence type="ECO:0000313" key="10">
    <source>
        <dbReference type="EMBL" id="SNB59655.1"/>
    </source>
</evidence>
<keyword evidence="6" id="KW-0812">Transmembrane</keyword>
<dbReference type="SMART" id="SM00283">
    <property type="entry name" value="MA"/>
    <property type="match status" value="1"/>
</dbReference>
<keyword evidence="6" id="KW-0472">Membrane</keyword>
<evidence type="ECO:0000259" key="9">
    <source>
        <dbReference type="PROSITE" id="PS50885"/>
    </source>
</evidence>
<keyword evidence="2" id="KW-0997">Cell inner membrane</keyword>
<keyword evidence="2" id="KW-1003">Cell membrane</keyword>
<comment type="similarity">
    <text evidence="4">Belongs to the methyl-accepting chemotaxis (MCP) protein family.</text>
</comment>
<protein>
    <submittedName>
        <fullName evidence="10">Methyl-accepting chemotaxis sensory transducer</fullName>
    </submittedName>
</protein>
<feature type="transmembrane region" description="Helical" evidence="6">
    <location>
        <begin position="191"/>
        <end position="213"/>
    </location>
</feature>